<keyword evidence="2 9" id="KW-0813">Transport</keyword>
<comment type="similarity">
    <text evidence="8 9">Belongs to the TRAP transporter small permease family.</text>
</comment>
<evidence type="ECO:0000256" key="3">
    <source>
        <dbReference type="ARBA" id="ARBA00022475"/>
    </source>
</evidence>
<feature type="transmembrane region" description="Helical" evidence="9">
    <location>
        <begin position="92"/>
        <end position="116"/>
    </location>
</feature>
<name>A0ABX1MQC9_9RHOO</name>
<evidence type="ECO:0000256" key="5">
    <source>
        <dbReference type="ARBA" id="ARBA00022692"/>
    </source>
</evidence>
<sequence length="202" mass="21975">MGTLLKLSQTIDAVSRLIGRTIIWFIFATAVISALNAVARKAFNVGSNAFLEIQWYLFAAVFMLGAGYAFLQNAHVRIDVIANKLSPRLRNIIDVIGIIVFLLPLCYFMITFSWPVVHGAWVSGEMSSNAGGLIRWPVYALVPAGFGLLGLQAISEFIKRIAFLTGNGPDCLARDTHNDVEEHIHAAVGDTTPNNAAGESQK</sequence>
<comment type="subunit">
    <text evidence="9">The complex comprises the extracytoplasmic solute receptor protein and the two transmembrane proteins.</text>
</comment>
<dbReference type="Pfam" id="PF04290">
    <property type="entry name" value="DctQ"/>
    <property type="match status" value="1"/>
</dbReference>
<dbReference type="RefSeq" id="WP_169207505.1">
    <property type="nucleotide sequence ID" value="NZ_CP059560.1"/>
</dbReference>
<evidence type="ECO:0000256" key="6">
    <source>
        <dbReference type="ARBA" id="ARBA00022989"/>
    </source>
</evidence>
<protein>
    <recommendedName>
        <fullName evidence="9">TRAP transporter small permease protein</fullName>
    </recommendedName>
</protein>
<feature type="domain" description="Tripartite ATP-independent periplasmic transporters DctQ component" evidence="10">
    <location>
        <begin position="31"/>
        <end position="161"/>
    </location>
</feature>
<comment type="subcellular location">
    <subcellularLocation>
        <location evidence="1 9">Cell inner membrane</location>
        <topology evidence="1 9">Multi-pass membrane protein</topology>
    </subcellularLocation>
</comment>
<dbReference type="EMBL" id="WTVR01000036">
    <property type="protein sequence ID" value="NMF90158.1"/>
    <property type="molecule type" value="Genomic_DNA"/>
</dbReference>
<evidence type="ECO:0000256" key="4">
    <source>
        <dbReference type="ARBA" id="ARBA00022519"/>
    </source>
</evidence>
<evidence type="ECO:0000259" key="10">
    <source>
        <dbReference type="Pfam" id="PF04290"/>
    </source>
</evidence>
<dbReference type="InterPro" id="IPR007387">
    <property type="entry name" value="TRAP_DctQ"/>
</dbReference>
<comment type="caution">
    <text evidence="11">The sequence shown here is derived from an EMBL/GenBank/DDBJ whole genome shotgun (WGS) entry which is preliminary data.</text>
</comment>
<evidence type="ECO:0000256" key="2">
    <source>
        <dbReference type="ARBA" id="ARBA00022448"/>
    </source>
</evidence>
<reference evidence="11 12" key="1">
    <citation type="submission" date="2019-12" db="EMBL/GenBank/DDBJ databases">
        <title>Comparative genomics gives insights into the taxonomy of the Azoarcus-Aromatoleum group and reveals separate origins of nif in the plant-associated Azoarcus and non-plant-associated Aromatoleum sub-groups.</title>
        <authorList>
            <person name="Lafos M."/>
            <person name="Maluk M."/>
            <person name="Batista M."/>
            <person name="Junghare M."/>
            <person name="Carmona M."/>
            <person name="Faoro H."/>
            <person name="Cruz L.M."/>
            <person name="Battistoni F."/>
            <person name="De Souza E."/>
            <person name="Pedrosa F."/>
            <person name="Chen W.-M."/>
            <person name="Poole P.S."/>
            <person name="Dixon R.A."/>
            <person name="James E.K."/>
        </authorList>
    </citation>
    <scope>NUCLEOTIDE SEQUENCE [LARGE SCALE GENOMIC DNA]</scope>
    <source>
        <strain evidence="11 12">ToN1</strain>
    </source>
</reference>
<accession>A0ABX1MQC9</accession>
<dbReference type="PANTHER" id="PTHR35011:SF4">
    <property type="entry name" value="SLL1102 PROTEIN"/>
    <property type="match status" value="1"/>
</dbReference>
<proteinExistence type="inferred from homology"/>
<keyword evidence="12" id="KW-1185">Reference proteome</keyword>
<dbReference type="InterPro" id="IPR055348">
    <property type="entry name" value="DctQ"/>
</dbReference>
<keyword evidence="7 9" id="KW-0472">Membrane</keyword>
<gene>
    <name evidence="11" type="ORF">GPA26_16950</name>
</gene>
<dbReference type="Proteomes" id="UP000652074">
    <property type="component" value="Unassembled WGS sequence"/>
</dbReference>
<feature type="transmembrane region" description="Helical" evidence="9">
    <location>
        <begin position="21"/>
        <end position="38"/>
    </location>
</feature>
<feature type="transmembrane region" description="Helical" evidence="9">
    <location>
        <begin position="136"/>
        <end position="154"/>
    </location>
</feature>
<comment type="function">
    <text evidence="9">Part of the tripartite ATP-independent periplasmic (TRAP) transport system.</text>
</comment>
<evidence type="ECO:0000256" key="9">
    <source>
        <dbReference type="RuleBase" id="RU369079"/>
    </source>
</evidence>
<keyword evidence="4 9" id="KW-0997">Cell inner membrane</keyword>
<evidence type="ECO:0000313" key="12">
    <source>
        <dbReference type="Proteomes" id="UP000652074"/>
    </source>
</evidence>
<keyword evidence="5 9" id="KW-0812">Transmembrane</keyword>
<keyword evidence="3" id="KW-1003">Cell membrane</keyword>
<evidence type="ECO:0000256" key="7">
    <source>
        <dbReference type="ARBA" id="ARBA00023136"/>
    </source>
</evidence>
<evidence type="ECO:0000313" key="11">
    <source>
        <dbReference type="EMBL" id="NMF90158.1"/>
    </source>
</evidence>
<evidence type="ECO:0000256" key="1">
    <source>
        <dbReference type="ARBA" id="ARBA00004429"/>
    </source>
</evidence>
<evidence type="ECO:0000256" key="8">
    <source>
        <dbReference type="ARBA" id="ARBA00038436"/>
    </source>
</evidence>
<feature type="transmembrane region" description="Helical" evidence="9">
    <location>
        <begin position="53"/>
        <end position="71"/>
    </location>
</feature>
<organism evidence="11 12">
    <name type="scientific">Aromatoleum petrolei</name>
    <dbReference type="NCBI Taxonomy" id="76116"/>
    <lineage>
        <taxon>Bacteria</taxon>
        <taxon>Pseudomonadati</taxon>
        <taxon>Pseudomonadota</taxon>
        <taxon>Betaproteobacteria</taxon>
        <taxon>Rhodocyclales</taxon>
        <taxon>Rhodocyclaceae</taxon>
        <taxon>Aromatoleum</taxon>
    </lineage>
</organism>
<keyword evidence="6 9" id="KW-1133">Transmembrane helix</keyword>
<dbReference type="PANTHER" id="PTHR35011">
    <property type="entry name" value="2,3-DIKETO-L-GULONATE TRAP TRANSPORTER SMALL PERMEASE PROTEIN YIAM"/>
    <property type="match status" value="1"/>
</dbReference>